<keyword evidence="14" id="KW-1185">Reference proteome</keyword>
<dbReference type="NCBIfam" id="NF045485">
    <property type="entry name" value="FPPsyn"/>
    <property type="match status" value="1"/>
</dbReference>
<reference evidence="14" key="1">
    <citation type="submission" date="2017-02" db="EMBL/GenBank/DDBJ databases">
        <authorList>
            <person name="Varghese N."/>
            <person name="Submissions S."/>
        </authorList>
    </citation>
    <scope>NUCLEOTIDE SEQUENCE [LARGE SCALE GENOMIC DNA]</scope>
    <source>
        <strain evidence="14">ATCC 25662</strain>
    </source>
</reference>
<dbReference type="Gene3D" id="1.10.600.10">
    <property type="entry name" value="Farnesyl Diphosphate Synthase"/>
    <property type="match status" value="1"/>
</dbReference>
<evidence type="ECO:0000256" key="10">
    <source>
        <dbReference type="ARBA" id="ARBA00032873"/>
    </source>
</evidence>
<evidence type="ECO:0000256" key="5">
    <source>
        <dbReference type="ARBA" id="ARBA00022679"/>
    </source>
</evidence>
<dbReference type="Proteomes" id="UP000243297">
    <property type="component" value="Unassembled WGS sequence"/>
</dbReference>
<accession>A0A1T4PFG9</accession>
<organism evidence="13 14">
    <name type="scientific">Anaerorhabdus furcosa</name>
    <dbReference type="NCBI Taxonomy" id="118967"/>
    <lineage>
        <taxon>Bacteria</taxon>
        <taxon>Bacillati</taxon>
        <taxon>Bacillota</taxon>
        <taxon>Erysipelotrichia</taxon>
        <taxon>Erysipelotrichales</taxon>
        <taxon>Erysipelotrichaceae</taxon>
        <taxon>Anaerorhabdus</taxon>
    </lineage>
</organism>
<name>A0A1T4PFG9_9FIRM</name>
<dbReference type="SFLD" id="SFLDG01017">
    <property type="entry name" value="Polyprenyl_Transferase_Like"/>
    <property type="match status" value="1"/>
</dbReference>
<evidence type="ECO:0000256" key="1">
    <source>
        <dbReference type="ARBA" id="ARBA00001946"/>
    </source>
</evidence>
<protein>
    <recommendedName>
        <fullName evidence="4">Farnesyl diphosphate synthase</fullName>
        <ecNumber evidence="3">2.5.1.10</ecNumber>
    </recommendedName>
    <alternativeName>
        <fullName evidence="10">(2E,6E)-farnesyl diphosphate synthase</fullName>
    </alternativeName>
    <alternativeName>
        <fullName evidence="9">Geranyltranstransferase</fullName>
    </alternativeName>
</protein>
<evidence type="ECO:0000256" key="11">
    <source>
        <dbReference type="ARBA" id="ARBA00049399"/>
    </source>
</evidence>
<evidence type="ECO:0000256" key="6">
    <source>
        <dbReference type="ARBA" id="ARBA00022723"/>
    </source>
</evidence>
<dbReference type="GO" id="GO:0005737">
    <property type="term" value="C:cytoplasm"/>
    <property type="evidence" value="ECO:0007669"/>
    <property type="project" value="UniProtKB-ARBA"/>
</dbReference>
<dbReference type="GO" id="GO:0004337">
    <property type="term" value="F:(2E,6E)-farnesyl diphosphate synthase activity"/>
    <property type="evidence" value="ECO:0007669"/>
    <property type="project" value="UniProtKB-EC"/>
</dbReference>
<evidence type="ECO:0000313" key="13">
    <source>
        <dbReference type="EMBL" id="SJZ90304.1"/>
    </source>
</evidence>
<dbReference type="RefSeq" id="WP_078712394.1">
    <property type="nucleotide sequence ID" value="NZ_FUWY01000006.1"/>
</dbReference>
<dbReference type="PROSITE" id="PS00444">
    <property type="entry name" value="POLYPRENYL_SYNTHASE_2"/>
    <property type="match status" value="1"/>
</dbReference>
<evidence type="ECO:0000256" key="8">
    <source>
        <dbReference type="ARBA" id="ARBA00023229"/>
    </source>
</evidence>
<dbReference type="FunFam" id="1.10.600.10:FF:000001">
    <property type="entry name" value="Geranylgeranyl diphosphate synthase"/>
    <property type="match status" value="1"/>
</dbReference>
<dbReference type="Pfam" id="PF00348">
    <property type="entry name" value="polyprenyl_synt"/>
    <property type="match status" value="1"/>
</dbReference>
<dbReference type="InterPro" id="IPR053378">
    <property type="entry name" value="Prenyl_diphosphate_synthase"/>
</dbReference>
<dbReference type="PROSITE" id="PS00723">
    <property type="entry name" value="POLYPRENYL_SYNTHASE_1"/>
    <property type="match status" value="1"/>
</dbReference>
<keyword evidence="8" id="KW-0414">Isoprene biosynthesis</keyword>
<dbReference type="EC" id="2.5.1.10" evidence="3"/>
<dbReference type="SFLD" id="SFLDS00005">
    <property type="entry name" value="Isoprenoid_Synthase_Type_I"/>
    <property type="match status" value="1"/>
</dbReference>
<dbReference type="GO" id="GO:0046872">
    <property type="term" value="F:metal ion binding"/>
    <property type="evidence" value="ECO:0007669"/>
    <property type="project" value="UniProtKB-KW"/>
</dbReference>
<dbReference type="EMBL" id="FUWY01000006">
    <property type="protein sequence ID" value="SJZ90304.1"/>
    <property type="molecule type" value="Genomic_DNA"/>
</dbReference>
<evidence type="ECO:0000256" key="7">
    <source>
        <dbReference type="ARBA" id="ARBA00022842"/>
    </source>
</evidence>
<evidence type="ECO:0000256" key="12">
    <source>
        <dbReference type="RuleBase" id="RU004466"/>
    </source>
</evidence>
<dbReference type="GO" id="GO:0016114">
    <property type="term" value="P:terpenoid biosynthetic process"/>
    <property type="evidence" value="ECO:0007669"/>
    <property type="project" value="UniProtKB-ARBA"/>
</dbReference>
<dbReference type="CDD" id="cd00685">
    <property type="entry name" value="Trans_IPPS_HT"/>
    <property type="match status" value="1"/>
</dbReference>
<dbReference type="OrthoDB" id="9805316at2"/>
<dbReference type="InterPro" id="IPR000092">
    <property type="entry name" value="Polyprenyl_synt"/>
</dbReference>
<dbReference type="InterPro" id="IPR033749">
    <property type="entry name" value="Polyprenyl_synt_CS"/>
</dbReference>
<keyword evidence="7" id="KW-0460">Magnesium</keyword>
<dbReference type="AlphaFoldDB" id="A0A1T4PFG9"/>
<proteinExistence type="inferred from homology"/>
<comment type="cofactor">
    <cofactor evidence="1">
        <name>Mg(2+)</name>
        <dbReference type="ChEBI" id="CHEBI:18420"/>
    </cofactor>
</comment>
<comment type="catalytic activity">
    <reaction evidence="11">
        <text>isopentenyl diphosphate + (2E)-geranyl diphosphate = (2E,6E)-farnesyl diphosphate + diphosphate</text>
        <dbReference type="Rhea" id="RHEA:19361"/>
        <dbReference type="ChEBI" id="CHEBI:33019"/>
        <dbReference type="ChEBI" id="CHEBI:58057"/>
        <dbReference type="ChEBI" id="CHEBI:128769"/>
        <dbReference type="ChEBI" id="CHEBI:175763"/>
        <dbReference type="EC" id="2.5.1.10"/>
    </reaction>
</comment>
<evidence type="ECO:0000256" key="4">
    <source>
        <dbReference type="ARBA" id="ARBA00015100"/>
    </source>
</evidence>
<evidence type="ECO:0000313" key="14">
    <source>
        <dbReference type="Proteomes" id="UP000243297"/>
    </source>
</evidence>
<evidence type="ECO:0000256" key="9">
    <source>
        <dbReference type="ARBA" id="ARBA00032380"/>
    </source>
</evidence>
<gene>
    <name evidence="13" type="ORF">SAMN02745191_1994</name>
</gene>
<sequence length="278" mass="31084">MKPIEMELEKSLENCESSKVLEAMNYSLLAGGKRLRPLLLFETCKAYGVDTNIANPFACALEMIHTYSLIHDDLPAMDNDVLRRGRNTCHVEFDEATAILAGDALNTEAFYVMSQAICRDDQKIKCIEILANCAGVNGMILGQALDIESENKQISWNELERLHRNKTGKLFAAAFMMASVLADDKVHLPFWQEIGEKLGLAFQIQDDILDITKTSEELGKSNSDVENHKSTSVTLLGIEEANKILAKHFDEVVGMIESLEINSTDLIQLLMSIRTRQM</sequence>
<evidence type="ECO:0000256" key="2">
    <source>
        <dbReference type="ARBA" id="ARBA00006706"/>
    </source>
</evidence>
<dbReference type="PANTHER" id="PTHR43281">
    <property type="entry name" value="FARNESYL DIPHOSPHATE SYNTHASE"/>
    <property type="match status" value="1"/>
</dbReference>
<dbReference type="PANTHER" id="PTHR43281:SF1">
    <property type="entry name" value="FARNESYL DIPHOSPHATE SYNTHASE"/>
    <property type="match status" value="1"/>
</dbReference>
<evidence type="ECO:0000256" key="3">
    <source>
        <dbReference type="ARBA" id="ARBA00012439"/>
    </source>
</evidence>
<comment type="similarity">
    <text evidence="2 12">Belongs to the FPP/GGPP synthase family.</text>
</comment>
<dbReference type="InterPro" id="IPR008949">
    <property type="entry name" value="Isoprenoid_synthase_dom_sf"/>
</dbReference>
<dbReference type="SUPFAM" id="SSF48576">
    <property type="entry name" value="Terpenoid synthases"/>
    <property type="match status" value="1"/>
</dbReference>
<keyword evidence="6" id="KW-0479">Metal-binding</keyword>
<keyword evidence="5 12" id="KW-0808">Transferase</keyword>
<dbReference type="STRING" id="118967.SAMN02745191_1994"/>